<dbReference type="InterPro" id="IPR036986">
    <property type="entry name" value="S4_RNA-bd_sf"/>
</dbReference>
<proteinExistence type="predicted"/>
<dbReference type="Pfam" id="PF13275">
    <property type="entry name" value="S4_2"/>
    <property type="match status" value="1"/>
</dbReference>
<reference evidence="2 3" key="1">
    <citation type="submission" date="2018-07" db="EMBL/GenBank/DDBJ databases">
        <title>Lottiidibacillus patelloidae gen. nov., sp. nov., isolated from the intestinal tract of a marine limpet and the reclassification of B. taeanensis BH030017T, B. algicola KMM 3737T and B. hwajinpoensis SW-72T as genus Lottiidibacillus.</title>
        <authorList>
            <person name="Liu R."/>
            <person name="Huang Z."/>
        </authorList>
    </citation>
    <scope>NUCLEOTIDE SEQUENCE [LARGE SCALE GENOMIC DNA]</scope>
    <source>
        <strain evidence="2 3">BH030017</strain>
    </source>
</reference>
<dbReference type="EMBL" id="QOCW01000013">
    <property type="protein sequence ID" value="RBW69163.1"/>
    <property type="molecule type" value="Genomic_DNA"/>
</dbReference>
<comment type="caution">
    <text evidence="2">The sequence shown here is derived from an EMBL/GenBank/DDBJ whole genome shotgun (WGS) entry which is preliminary data.</text>
</comment>
<dbReference type="GO" id="GO:0003723">
    <property type="term" value="F:RNA binding"/>
    <property type="evidence" value="ECO:0007669"/>
    <property type="project" value="UniProtKB-KW"/>
</dbReference>
<keyword evidence="1" id="KW-0694">RNA-binding</keyword>
<dbReference type="PROSITE" id="PS50889">
    <property type="entry name" value="S4"/>
    <property type="match status" value="1"/>
</dbReference>
<gene>
    <name evidence="2" type="primary">yaaA</name>
    <name evidence="2" type="ORF">DS031_13435</name>
</gene>
<dbReference type="Gene3D" id="3.10.290.10">
    <property type="entry name" value="RNA-binding S4 domain"/>
    <property type="match status" value="1"/>
</dbReference>
<dbReference type="Proteomes" id="UP000253314">
    <property type="component" value="Unassembled WGS sequence"/>
</dbReference>
<accession>A0A366XYD0</accession>
<dbReference type="AlphaFoldDB" id="A0A366XYD0"/>
<sequence length="72" mass="8342">MQKKISIGTEYITLGQLLKRADVIETGGMVKWFLSEYVVHVNGEEENRRGRKLYKGDIVQVEEFGEIVVTRR</sequence>
<dbReference type="RefSeq" id="WP_113806594.1">
    <property type="nucleotide sequence ID" value="NZ_QOCW01000013.1"/>
</dbReference>
<name>A0A366XYD0_9BACI</name>
<dbReference type="InterPro" id="IPR014330">
    <property type="entry name" value="RNA-bd_S4-rel_YaaA"/>
</dbReference>
<dbReference type="SUPFAM" id="SSF55174">
    <property type="entry name" value="Alpha-L RNA-binding motif"/>
    <property type="match status" value="1"/>
</dbReference>
<dbReference type="OrthoDB" id="9811532at2"/>
<evidence type="ECO:0000313" key="3">
    <source>
        <dbReference type="Proteomes" id="UP000253314"/>
    </source>
</evidence>
<organism evidence="2 3">
    <name type="scientific">Bacillus taeanensis</name>
    <dbReference type="NCBI Taxonomy" id="273032"/>
    <lineage>
        <taxon>Bacteria</taxon>
        <taxon>Bacillati</taxon>
        <taxon>Bacillota</taxon>
        <taxon>Bacilli</taxon>
        <taxon>Bacillales</taxon>
        <taxon>Bacillaceae</taxon>
        <taxon>Bacillus</taxon>
    </lineage>
</organism>
<protein>
    <submittedName>
        <fullName evidence="2">S4 domain-containing protein YaaA</fullName>
    </submittedName>
</protein>
<evidence type="ECO:0000256" key="1">
    <source>
        <dbReference type="PROSITE-ProRule" id="PRU00182"/>
    </source>
</evidence>
<keyword evidence="3" id="KW-1185">Reference proteome</keyword>
<dbReference type="NCBIfam" id="TIGR02988">
    <property type="entry name" value="YaaA_near_RecF"/>
    <property type="match status" value="1"/>
</dbReference>
<evidence type="ECO:0000313" key="2">
    <source>
        <dbReference type="EMBL" id="RBW69163.1"/>
    </source>
</evidence>